<reference evidence="2" key="1">
    <citation type="journal article" date="2019" name="Plant J.">
        <title>Chlorella vulgaris genome assembly and annotation reveals the molecular basis for metabolic acclimation to high light conditions.</title>
        <authorList>
            <person name="Cecchin M."/>
            <person name="Marcolungo L."/>
            <person name="Rossato M."/>
            <person name="Girolomoni L."/>
            <person name="Cosentino E."/>
            <person name="Cuine S."/>
            <person name="Li-Beisson Y."/>
            <person name="Delledonne M."/>
            <person name="Ballottari M."/>
        </authorList>
    </citation>
    <scope>NUCLEOTIDE SEQUENCE</scope>
    <source>
        <strain evidence="2">211/11P</strain>
    </source>
</reference>
<feature type="region of interest" description="Disordered" evidence="1">
    <location>
        <begin position="1"/>
        <end position="32"/>
    </location>
</feature>
<evidence type="ECO:0000313" key="2">
    <source>
        <dbReference type="EMBL" id="KAI3427247.1"/>
    </source>
</evidence>
<gene>
    <name evidence="2" type="ORF">D9Q98_007181</name>
</gene>
<proteinExistence type="predicted"/>
<dbReference type="Proteomes" id="UP001055712">
    <property type="component" value="Unassembled WGS sequence"/>
</dbReference>
<dbReference type="OrthoDB" id="10553714at2759"/>
<dbReference type="AlphaFoldDB" id="A0A9D4YUP8"/>
<comment type="caution">
    <text evidence="2">The sequence shown here is derived from an EMBL/GenBank/DDBJ whole genome shotgun (WGS) entry which is preliminary data.</text>
</comment>
<feature type="region of interest" description="Disordered" evidence="1">
    <location>
        <begin position="92"/>
        <end position="112"/>
    </location>
</feature>
<reference evidence="2" key="2">
    <citation type="submission" date="2020-11" db="EMBL/GenBank/DDBJ databases">
        <authorList>
            <person name="Cecchin M."/>
            <person name="Marcolungo L."/>
            <person name="Rossato M."/>
            <person name="Girolomoni L."/>
            <person name="Cosentino E."/>
            <person name="Cuine S."/>
            <person name="Li-Beisson Y."/>
            <person name="Delledonne M."/>
            <person name="Ballottari M."/>
        </authorList>
    </citation>
    <scope>NUCLEOTIDE SEQUENCE</scope>
    <source>
        <strain evidence="2">211/11P</strain>
        <tissue evidence="2">Whole cell</tissue>
    </source>
</reference>
<evidence type="ECO:0000256" key="1">
    <source>
        <dbReference type="SAM" id="MobiDB-lite"/>
    </source>
</evidence>
<dbReference type="EMBL" id="SIDB01000010">
    <property type="protein sequence ID" value="KAI3427247.1"/>
    <property type="molecule type" value="Genomic_DNA"/>
</dbReference>
<sequence>MVAKTRRAAFGLQPPSVKSPGKRRGRAPEARRQLVFDEPAAPPSKLTLTCGTALPSPDVAACEADEMEYQQHQQHCSQSVLTAQQEALEVASPSTPPAQCGSIPRRRASPSVPGTLPGSLETSLLYALQAWRQHLVRLQPLVKISDDVLLGALAVMREFAAVRLDLAPCLNAAHPHLWSYLAAALWMVAKLCGIRTQIPNRSLICQVTQVLPEALSALELDLLFSLDWNVAALLRQQGLLY</sequence>
<evidence type="ECO:0000313" key="3">
    <source>
        <dbReference type="Proteomes" id="UP001055712"/>
    </source>
</evidence>
<accession>A0A9D4YUP8</accession>
<name>A0A9D4YUP8_CHLVU</name>
<organism evidence="2 3">
    <name type="scientific">Chlorella vulgaris</name>
    <name type="common">Green alga</name>
    <dbReference type="NCBI Taxonomy" id="3077"/>
    <lineage>
        <taxon>Eukaryota</taxon>
        <taxon>Viridiplantae</taxon>
        <taxon>Chlorophyta</taxon>
        <taxon>core chlorophytes</taxon>
        <taxon>Trebouxiophyceae</taxon>
        <taxon>Chlorellales</taxon>
        <taxon>Chlorellaceae</taxon>
        <taxon>Chlorella clade</taxon>
        <taxon>Chlorella</taxon>
    </lineage>
</organism>
<keyword evidence="3" id="KW-1185">Reference proteome</keyword>
<protein>
    <submittedName>
        <fullName evidence="2">Uncharacterized protein</fullName>
    </submittedName>
</protein>